<dbReference type="STRING" id="749222.Nitsa_1458"/>
<name>E6WZR6_NITSE</name>
<reference evidence="4 5" key="1">
    <citation type="journal article" date="2011" name="Stand. Genomic Sci.">
        <title>Complete genome sequence of Nitratifractor salsuginis type strain (E9I37-1).</title>
        <authorList>
            <person name="Anderson I."/>
            <person name="Sikorski J."/>
            <person name="Zeytun A."/>
            <person name="Nolan M."/>
            <person name="Lapidus A."/>
            <person name="Lucas S."/>
            <person name="Hammon N."/>
            <person name="Deshpande S."/>
            <person name="Cheng J.F."/>
            <person name="Tapia R."/>
            <person name="Han C."/>
            <person name="Goodwin L."/>
            <person name="Pitluck S."/>
            <person name="Liolios K."/>
            <person name="Pagani I."/>
            <person name="Ivanova N."/>
            <person name="Huntemann M."/>
            <person name="Mavromatis K."/>
            <person name="Ovchinikova G."/>
            <person name="Pati A."/>
            <person name="Chen A."/>
            <person name="Palaniappan K."/>
            <person name="Land M."/>
            <person name="Hauser L."/>
            <person name="Brambilla E.M."/>
            <person name="Ngatchou-Djao O.D."/>
            <person name="Rohde M."/>
            <person name="Tindall B.J."/>
            <person name="Goker M."/>
            <person name="Detter J.C."/>
            <person name="Woyke T."/>
            <person name="Bristow J."/>
            <person name="Eisen J.A."/>
            <person name="Markowitz V."/>
            <person name="Hugenholtz P."/>
            <person name="Klenk H.P."/>
            <person name="Kyrpides N.C."/>
        </authorList>
    </citation>
    <scope>NUCLEOTIDE SEQUENCE [LARGE SCALE GENOMIC DNA]</scope>
    <source>
        <strain evidence="5">DSM 16511 / JCM 12458 / E9I37-1</strain>
    </source>
</reference>
<feature type="region of interest" description="Disordered" evidence="2">
    <location>
        <begin position="1"/>
        <end position="71"/>
    </location>
</feature>
<dbReference type="HOGENOM" id="CLU_715385_0_0_7"/>
<dbReference type="Proteomes" id="UP000008633">
    <property type="component" value="Chromosome"/>
</dbReference>
<evidence type="ECO:0000256" key="2">
    <source>
        <dbReference type="SAM" id="MobiDB-lite"/>
    </source>
</evidence>
<evidence type="ECO:0000313" key="4">
    <source>
        <dbReference type="EMBL" id="ADV46707.1"/>
    </source>
</evidence>
<dbReference type="EMBL" id="CP002452">
    <property type="protein sequence ID" value="ADV46707.1"/>
    <property type="molecule type" value="Genomic_DNA"/>
</dbReference>
<feature type="compositionally biased region" description="Basic and acidic residues" evidence="2">
    <location>
        <begin position="31"/>
        <end position="45"/>
    </location>
</feature>
<protein>
    <submittedName>
        <fullName evidence="4">Uncharacterized protein</fullName>
    </submittedName>
</protein>
<keyword evidence="3" id="KW-0812">Transmembrane</keyword>
<keyword evidence="1" id="KW-0175">Coiled coil</keyword>
<feature type="coiled-coil region" evidence="1">
    <location>
        <begin position="280"/>
        <end position="351"/>
    </location>
</feature>
<sequence length="386" mass="42509">MEKEVGKKEEEVAEATENPEKGTEEAASEAVSKEAETPAPEKVEAGAEEQSGANSDSEEKAVESENFEPAGCEVIIPPAEGDRHTRAQKQVEAARSLVENADSEIETCLENIRRDLEAFEQYEETALKPVVDESRRLLAEVGVEGLPPLPEATAVDLEAPDKERLEIRDLSSGKGMAFFWGLVVTLAALAGWWVYGAQKAGLPILPTKVPGLEILEKISGAISLLLGPAENAPVGAAIAIVSSLVLGGLVYWILLSMRAVKNEKVAQEIAQEAGFYCRKKEECKEKMAQVREHLKELKRTVQKYQVLLDEKNAALRRAIFIEQADSLEKLHAKSRQTVEEIRELLQQLERTLGTPMAREGMLTAESVEALRQAKRVVNDHILHLYN</sequence>
<gene>
    <name evidence="4" type="ordered locus">Nitsa_1458</name>
</gene>
<proteinExistence type="predicted"/>
<keyword evidence="3" id="KW-1133">Transmembrane helix</keyword>
<dbReference type="KEGG" id="nsa:Nitsa_1458"/>
<keyword evidence="3" id="KW-0472">Membrane</keyword>
<organism evidence="4 5">
    <name type="scientific">Nitratifractor salsuginis (strain DSM 16511 / JCM 12458 / E9I37-1)</name>
    <dbReference type="NCBI Taxonomy" id="749222"/>
    <lineage>
        <taxon>Bacteria</taxon>
        <taxon>Pseudomonadati</taxon>
        <taxon>Campylobacterota</taxon>
        <taxon>Epsilonproteobacteria</taxon>
        <taxon>Campylobacterales</taxon>
        <taxon>Sulfurovaceae</taxon>
        <taxon>Nitratifractor</taxon>
    </lineage>
</organism>
<keyword evidence="5" id="KW-1185">Reference proteome</keyword>
<dbReference type="AlphaFoldDB" id="E6WZR6"/>
<feature type="transmembrane region" description="Helical" evidence="3">
    <location>
        <begin position="177"/>
        <end position="195"/>
    </location>
</feature>
<evidence type="ECO:0000256" key="1">
    <source>
        <dbReference type="SAM" id="Coils"/>
    </source>
</evidence>
<reference evidence="5" key="2">
    <citation type="submission" date="2011-01" db="EMBL/GenBank/DDBJ databases">
        <title>The complete genome of Nitratifractor salsuginis DSM 16511.</title>
        <authorList>
            <consortium name="US DOE Joint Genome Institute (JGI-PGF)"/>
            <person name="Lucas S."/>
            <person name="Copeland A."/>
            <person name="Lapidus A."/>
            <person name="Bruce D."/>
            <person name="Goodwin L."/>
            <person name="Pitluck S."/>
            <person name="Kyrpides N."/>
            <person name="Mavromatis K."/>
            <person name="Ivanova N."/>
            <person name="Mikhailova N."/>
            <person name="Zeytun A."/>
            <person name="Detter J.C."/>
            <person name="Tapia R."/>
            <person name="Han C."/>
            <person name="Land M."/>
            <person name="Hauser L."/>
            <person name="Markowitz V."/>
            <person name="Cheng J.-F."/>
            <person name="Hugenholtz P."/>
            <person name="Woyke T."/>
            <person name="Wu D."/>
            <person name="Tindall B."/>
            <person name="Schuetze A."/>
            <person name="Brambilla E."/>
            <person name="Klenk H.-P."/>
            <person name="Eisen J.A."/>
        </authorList>
    </citation>
    <scope>NUCLEOTIDE SEQUENCE [LARGE SCALE GENOMIC DNA]</scope>
    <source>
        <strain evidence="5">DSM 16511 / JCM 12458 / E9I37-1</strain>
    </source>
</reference>
<dbReference type="eggNOG" id="ENOG5031AJ6">
    <property type="taxonomic scope" value="Bacteria"/>
</dbReference>
<feature type="compositionally biased region" description="Basic and acidic residues" evidence="2">
    <location>
        <begin position="1"/>
        <end position="10"/>
    </location>
</feature>
<feature type="coiled-coil region" evidence="1">
    <location>
        <begin position="84"/>
        <end position="111"/>
    </location>
</feature>
<evidence type="ECO:0000256" key="3">
    <source>
        <dbReference type="SAM" id="Phobius"/>
    </source>
</evidence>
<accession>E6WZR6</accession>
<evidence type="ECO:0000313" key="5">
    <source>
        <dbReference type="Proteomes" id="UP000008633"/>
    </source>
</evidence>
<feature type="transmembrane region" description="Helical" evidence="3">
    <location>
        <begin position="234"/>
        <end position="254"/>
    </location>
</feature>